<gene>
    <name evidence="1" type="ORF">GCM10011354_13680</name>
</gene>
<evidence type="ECO:0000313" key="1">
    <source>
        <dbReference type="EMBL" id="GGI05354.1"/>
    </source>
</evidence>
<dbReference type="AlphaFoldDB" id="A0A8J3ETC8"/>
<protein>
    <recommendedName>
        <fullName evidence="3">Coenzyme PQQ synthesis protein D (PqqD)</fullName>
    </recommendedName>
</protein>
<dbReference type="Gene3D" id="1.10.10.1150">
    <property type="entry name" value="Coenzyme PQQ synthesis protein D (PqqD)"/>
    <property type="match status" value="1"/>
</dbReference>
<organism evidence="1 2">
    <name type="scientific">Egicoccus halophilus</name>
    <dbReference type="NCBI Taxonomy" id="1670830"/>
    <lineage>
        <taxon>Bacteria</taxon>
        <taxon>Bacillati</taxon>
        <taxon>Actinomycetota</taxon>
        <taxon>Nitriliruptoria</taxon>
        <taxon>Egicoccales</taxon>
        <taxon>Egicoccaceae</taxon>
        <taxon>Egicoccus</taxon>
    </lineage>
</organism>
<accession>A0A8J3ETC8</accession>
<sequence>MSFVIDGSYVPSLGSGVIAMPVAEETLLFDEQRGMLHQLDPIGAAVCSCMDGETSIDQAVDELAAAFGAPRDQVASDVLALVEEFGRLGLLDGLEPEPAPAAIKGDDVQFPDSGGACGP</sequence>
<evidence type="ECO:0000313" key="2">
    <source>
        <dbReference type="Proteomes" id="UP000650511"/>
    </source>
</evidence>
<dbReference type="Proteomes" id="UP000650511">
    <property type="component" value="Unassembled WGS sequence"/>
</dbReference>
<comment type="caution">
    <text evidence="1">The sequence shown here is derived from an EMBL/GenBank/DDBJ whole genome shotgun (WGS) entry which is preliminary data.</text>
</comment>
<dbReference type="Pfam" id="PF05402">
    <property type="entry name" value="PqqD"/>
    <property type="match status" value="1"/>
</dbReference>
<keyword evidence="2" id="KW-1185">Reference proteome</keyword>
<dbReference type="RefSeq" id="WP_165403925.1">
    <property type="nucleotide sequence ID" value="NZ_BMHA01000004.1"/>
</dbReference>
<evidence type="ECO:0008006" key="3">
    <source>
        <dbReference type="Google" id="ProtNLM"/>
    </source>
</evidence>
<name>A0A8J3ETC8_9ACTN</name>
<dbReference type="InterPro" id="IPR008792">
    <property type="entry name" value="PQQD"/>
</dbReference>
<dbReference type="EMBL" id="BMHA01000004">
    <property type="protein sequence ID" value="GGI05354.1"/>
    <property type="molecule type" value="Genomic_DNA"/>
</dbReference>
<reference evidence="1" key="1">
    <citation type="journal article" date="2014" name="Int. J. Syst. Evol. Microbiol.">
        <title>Complete genome sequence of Corynebacterium casei LMG S-19264T (=DSM 44701T), isolated from a smear-ripened cheese.</title>
        <authorList>
            <consortium name="US DOE Joint Genome Institute (JGI-PGF)"/>
            <person name="Walter F."/>
            <person name="Albersmeier A."/>
            <person name="Kalinowski J."/>
            <person name="Ruckert C."/>
        </authorList>
    </citation>
    <scope>NUCLEOTIDE SEQUENCE</scope>
    <source>
        <strain evidence="1">CGMCC 1.14988</strain>
    </source>
</reference>
<reference evidence="1" key="2">
    <citation type="submission" date="2020-09" db="EMBL/GenBank/DDBJ databases">
        <authorList>
            <person name="Sun Q."/>
            <person name="Zhou Y."/>
        </authorList>
    </citation>
    <scope>NUCLEOTIDE SEQUENCE</scope>
    <source>
        <strain evidence="1">CGMCC 1.14988</strain>
    </source>
</reference>
<proteinExistence type="predicted"/>
<dbReference type="InterPro" id="IPR041881">
    <property type="entry name" value="PqqD_sf"/>
</dbReference>